<name>A0A392VU74_9FABA</name>
<protein>
    <submittedName>
        <fullName evidence="1">Uncharacterized protein</fullName>
    </submittedName>
</protein>
<dbReference type="EMBL" id="LXQA011261154">
    <property type="protein sequence ID" value="MCI91043.1"/>
    <property type="molecule type" value="Genomic_DNA"/>
</dbReference>
<accession>A0A392VU74</accession>
<evidence type="ECO:0000313" key="1">
    <source>
        <dbReference type="EMBL" id="MCI91043.1"/>
    </source>
</evidence>
<keyword evidence="2" id="KW-1185">Reference proteome</keyword>
<feature type="non-terminal residue" evidence="1">
    <location>
        <position position="37"/>
    </location>
</feature>
<proteinExistence type="predicted"/>
<reference evidence="1 2" key="1">
    <citation type="journal article" date="2018" name="Front. Plant Sci.">
        <title>Red Clover (Trifolium pratense) and Zigzag Clover (T. medium) - A Picture of Genomic Similarities and Differences.</title>
        <authorList>
            <person name="Dluhosova J."/>
            <person name="Istvanek J."/>
            <person name="Nedelnik J."/>
            <person name="Repkova J."/>
        </authorList>
    </citation>
    <scope>NUCLEOTIDE SEQUENCE [LARGE SCALE GENOMIC DNA]</scope>
    <source>
        <strain evidence="2">cv. 10/8</strain>
        <tissue evidence="1">Leaf</tissue>
    </source>
</reference>
<sequence length="37" mass="4246">MNLQGREKASILFDMNSQGWEKAASIPFDMNSQDQEK</sequence>
<comment type="caution">
    <text evidence="1">The sequence shown here is derived from an EMBL/GenBank/DDBJ whole genome shotgun (WGS) entry which is preliminary data.</text>
</comment>
<dbReference type="AlphaFoldDB" id="A0A392VU74"/>
<organism evidence="1 2">
    <name type="scientific">Trifolium medium</name>
    <dbReference type="NCBI Taxonomy" id="97028"/>
    <lineage>
        <taxon>Eukaryota</taxon>
        <taxon>Viridiplantae</taxon>
        <taxon>Streptophyta</taxon>
        <taxon>Embryophyta</taxon>
        <taxon>Tracheophyta</taxon>
        <taxon>Spermatophyta</taxon>
        <taxon>Magnoliopsida</taxon>
        <taxon>eudicotyledons</taxon>
        <taxon>Gunneridae</taxon>
        <taxon>Pentapetalae</taxon>
        <taxon>rosids</taxon>
        <taxon>fabids</taxon>
        <taxon>Fabales</taxon>
        <taxon>Fabaceae</taxon>
        <taxon>Papilionoideae</taxon>
        <taxon>50 kb inversion clade</taxon>
        <taxon>NPAAA clade</taxon>
        <taxon>Hologalegina</taxon>
        <taxon>IRL clade</taxon>
        <taxon>Trifolieae</taxon>
        <taxon>Trifolium</taxon>
    </lineage>
</organism>
<dbReference type="Proteomes" id="UP000265520">
    <property type="component" value="Unassembled WGS sequence"/>
</dbReference>
<evidence type="ECO:0000313" key="2">
    <source>
        <dbReference type="Proteomes" id="UP000265520"/>
    </source>
</evidence>